<dbReference type="RefSeq" id="WP_114099424.1">
    <property type="nucleotide sequence ID" value="NZ_JPWI01000013.1"/>
</dbReference>
<accession>A0A367WQ05</accession>
<proteinExistence type="predicted"/>
<name>A0A367WQ05_9PROT</name>
<dbReference type="AlphaFoldDB" id="A0A367WQ05"/>
<reference evidence="1 2" key="1">
    <citation type="submission" date="2014-07" db="EMBL/GenBank/DDBJ databases">
        <title>Draft genome sequence of Thalassospira profundimaris PR54-5.</title>
        <authorList>
            <person name="Lai Q."/>
            <person name="Shao Z."/>
        </authorList>
    </citation>
    <scope>NUCLEOTIDE SEQUENCE [LARGE SCALE GENOMIC DNA]</scope>
    <source>
        <strain evidence="1 2">PR54-5</strain>
    </source>
</reference>
<evidence type="ECO:0000313" key="1">
    <source>
        <dbReference type="EMBL" id="RCK43545.1"/>
    </source>
</evidence>
<gene>
    <name evidence="1" type="ORF">TH30_18180</name>
</gene>
<protein>
    <submittedName>
        <fullName evidence="1">Uncharacterized protein</fullName>
    </submittedName>
</protein>
<dbReference type="EMBL" id="JPWI01000013">
    <property type="protein sequence ID" value="RCK43545.1"/>
    <property type="molecule type" value="Genomic_DNA"/>
</dbReference>
<sequence length="73" mass="8320">MFGFKGGETSDTVIRKKGYLADAQKKWNFLTHYDLSTIKTKGQLCNMIKIRRAVSEEEAVADVEKWMAGKDFS</sequence>
<evidence type="ECO:0000313" key="2">
    <source>
        <dbReference type="Proteomes" id="UP000252255"/>
    </source>
</evidence>
<comment type="caution">
    <text evidence="1">The sequence shown here is derived from an EMBL/GenBank/DDBJ whole genome shotgun (WGS) entry which is preliminary data.</text>
</comment>
<dbReference type="OrthoDB" id="7365191at2"/>
<organism evidence="1 2">
    <name type="scientific">Thalassospira profundimaris</name>
    <dbReference type="NCBI Taxonomy" id="502049"/>
    <lineage>
        <taxon>Bacteria</taxon>
        <taxon>Pseudomonadati</taxon>
        <taxon>Pseudomonadota</taxon>
        <taxon>Alphaproteobacteria</taxon>
        <taxon>Rhodospirillales</taxon>
        <taxon>Thalassospiraceae</taxon>
        <taxon>Thalassospira</taxon>
    </lineage>
</organism>
<dbReference type="Proteomes" id="UP000252255">
    <property type="component" value="Unassembled WGS sequence"/>
</dbReference>